<name>A0A1H4CWT5_9BACT</name>
<dbReference type="EMBL" id="FNQN01000009">
    <property type="protein sequence ID" value="SEA64915.1"/>
    <property type="molecule type" value="Genomic_DNA"/>
</dbReference>
<evidence type="ECO:0000313" key="2">
    <source>
        <dbReference type="Proteomes" id="UP000199409"/>
    </source>
</evidence>
<gene>
    <name evidence="1" type="ORF">SAMN05660420_02709</name>
</gene>
<dbReference type="STRING" id="37625.SAMN05660420_02709"/>
<evidence type="ECO:0000313" key="1">
    <source>
        <dbReference type="EMBL" id="SEA64915.1"/>
    </source>
</evidence>
<reference evidence="1 2" key="1">
    <citation type="submission" date="2016-10" db="EMBL/GenBank/DDBJ databases">
        <authorList>
            <person name="de Groot N.N."/>
        </authorList>
    </citation>
    <scope>NUCLEOTIDE SEQUENCE [LARGE SCALE GENOMIC DNA]</scope>
    <source>
        <strain evidence="1 2">DSM 7343</strain>
    </source>
</reference>
<organism evidence="1 2">
    <name type="scientific">Desulfuromusa kysingii</name>
    <dbReference type="NCBI Taxonomy" id="37625"/>
    <lineage>
        <taxon>Bacteria</taxon>
        <taxon>Pseudomonadati</taxon>
        <taxon>Thermodesulfobacteriota</taxon>
        <taxon>Desulfuromonadia</taxon>
        <taxon>Desulfuromonadales</taxon>
        <taxon>Geopsychrobacteraceae</taxon>
        <taxon>Desulfuromusa</taxon>
    </lineage>
</organism>
<sequence length="62" mass="7148">MKQIALFLSRHLLKIHLFCSRSANTYLETIDEIIDNMNLTSIVAFHSQQSMAVQVQTLLNEQ</sequence>
<proteinExistence type="predicted"/>
<dbReference type="Proteomes" id="UP000199409">
    <property type="component" value="Unassembled WGS sequence"/>
</dbReference>
<dbReference type="RefSeq" id="WP_092349686.1">
    <property type="nucleotide sequence ID" value="NZ_FNQN01000009.1"/>
</dbReference>
<protein>
    <submittedName>
        <fullName evidence="1">Uncharacterized protein</fullName>
    </submittedName>
</protein>
<keyword evidence="2" id="KW-1185">Reference proteome</keyword>
<dbReference type="AlphaFoldDB" id="A0A1H4CWT5"/>
<accession>A0A1H4CWT5</accession>